<accession>A0ABP0M2Y4</accession>
<dbReference type="EMBL" id="CAXAMN010014780">
    <property type="protein sequence ID" value="CAK9044316.1"/>
    <property type="molecule type" value="Genomic_DNA"/>
</dbReference>
<gene>
    <name evidence="1" type="ORF">CCMP2556_LOCUS23338</name>
    <name evidence="2" type="ORF">CCMP2556_LOCUS23613</name>
</gene>
<dbReference type="EMBL" id="CAXAMN010015113">
    <property type="protein sequence ID" value="CAK9045052.1"/>
    <property type="molecule type" value="Genomic_DNA"/>
</dbReference>
<evidence type="ECO:0000313" key="1">
    <source>
        <dbReference type="EMBL" id="CAK9044316.1"/>
    </source>
</evidence>
<dbReference type="SUPFAM" id="SSF56399">
    <property type="entry name" value="ADP-ribosylation"/>
    <property type="match status" value="1"/>
</dbReference>
<name>A0ABP0M2Y4_9DINO</name>
<protein>
    <submittedName>
        <fullName evidence="2">Uncharacterized protein</fullName>
    </submittedName>
</protein>
<comment type="caution">
    <text evidence="2">The sequence shown here is derived from an EMBL/GenBank/DDBJ whole genome shotgun (WGS) entry which is preliminary data.</text>
</comment>
<sequence>MKTASLWASLWVVQGLRSYQEGRQGCDYPDLLDASVTELEGGEVNVKYCGTSMTLVKTDAKPDAWSGVNWWLPQMQGKKLTKDELGAIQAHLGDYQYSMPVGMLGRGLVPTRPNKEWQWAFDDYGDSVKQVKSVLAFEVELGNALNKLPSATEELWRGAWLPVDLVEAVAAAKASGAPVRFPWFQSTTTDELHSYKFMHTKWQPSYCKPSCENRGLAYPVHFHIHSCKGKDMTKWNPKESEVILLPNLPFTVLDVKELVNDEVWEFTAPQMEAWLRETHLLPDWFTQKSTGSIDDPDAPRGPWPKLADKVKKGKWDGAKFIKWYEKKWSESTRLRLKMSRKEEQDLGYTLRSRFRLPSIFQLSGELTNDAYSFHQIELKDSEACE</sequence>
<evidence type="ECO:0000313" key="3">
    <source>
        <dbReference type="Proteomes" id="UP001642484"/>
    </source>
</evidence>
<dbReference type="Gene3D" id="3.90.176.10">
    <property type="entry name" value="Toxin ADP-ribosyltransferase, Chain A, domain 1"/>
    <property type="match status" value="1"/>
</dbReference>
<keyword evidence="3" id="KW-1185">Reference proteome</keyword>
<dbReference type="Proteomes" id="UP001642484">
    <property type="component" value="Unassembled WGS sequence"/>
</dbReference>
<reference evidence="2 3" key="1">
    <citation type="submission" date="2024-02" db="EMBL/GenBank/DDBJ databases">
        <authorList>
            <person name="Chen Y."/>
            <person name="Shah S."/>
            <person name="Dougan E. K."/>
            <person name="Thang M."/>
            <person name="Chan C."/>
        </authorList>
    </citation>
    <scope>NUCLEOTIDE SEQUENCE [LARGE SCALE GENOMIC DNA]</scope>
</reference>
<organism evidence="2 3">
    <name type="scientific">Durusdinium trenchii</name>
    <dbReference type="NCBI Taxonomy" id="1381693"/>
    <lineage>
        <taxon>Eukaryota</taxon>
        <taxon>Sar</taxon>
        <taxon>Alveolata</taxon>
        <taxon>Dinophyceae</taxon>
        <taxon>Suessiales</taxon>
        <taxon>Symbiodiniaceae</taxon>
        <taxon>Durusdinium</taxon>
    </lineage>
</organism>
<proteinExistence type="predicted"/>
<evidence type="ECO:0000313" key="2">
    <source>
        <dbReference type="EMBL" id="CAK9045052.1"/>
    </source>
</evidence>